<accession>A0A1I8F8M9</accession>
<evidence type="ECO:0000256" key="1">
    <source>
        <dbReference type="SAM" id="MobiDB-lite"/>
    </source>
</evidence>
<feature type="region of interest" description="Disordered" evidence="1">
    <location>
        <begin position="115"/>
        <end position="135"/>
    </location>
</feature>
<sequence length="174" mass="19103">MWPMRLKRICLAFCVLAMTGLLFALLTLLASRNSSSIRLPTSLNFVGEESSASQKKQHPEANLLHEEKDSDGARVRILWLGDDSAAELQQQSQGRQRHLGAPATAAARERRVSHLDSITEKGPSGFTSTPAQPHDYAKHGQDFWLWKYNYHPNQSGPDAAAPQPSLPTTSSAGD</sequence>
<dbReference type="Proteomes" id="UP000095280">
    <property type="component" value="Unplaced"/>
</dbReference>
<protein>
    <submittedName>
        <fullName evidence="3">Uncharacterized protein</fullName>
    </submittedName>
</protein>
<name>A0A1I8F8M9_9PLAT</name>
<reference evidence="3" key="1">
    <citation type="submission" date="2016-11" db="UniProtKB">
        <authorList>
            <consortium name="WormBaseParasite"/>
        </authorList>
    </citation>
    <scope>IDENTIFICATION</scope>
</reference>
<dbReference type="AlphaFoldDB" id="A0A1I8F8M9"/>
<evidence type="ECO:0000313" key="3">
    <source>
        <dbReference type="WBParaSite" id="maker-unitig_24753-snap-gene-0.1-mRNA-1"/>
    </source>
</evidence>
<feature type="region of interest" description="Disordered" evidence="1">
    <location>
        <begin position="148"/>
        <end position="174"/>
    </location>
</feature>
<dbReference type="WBParaSite" id="maker-unitig_24753-snap-gene-0.1-mRNA-1">
    <property type="protein sequence ID" value="maker-unitig_24753-snap-gene-0.1-mRNA-1"/>
    <property type="gene ID" value="maker-unitig_24753-snap-gene-0.1"/>
</dbReference>
<organism evidence="2 3">
    <name type="scientific">Macrostomum lignano</name>
    <dbReference type="NCBI Taxonomy" id="282301"/>
    <lineage>
        <taxon>Eukaryota</taxon>
        <taxon>Metazoa</taxon>
        <taxon>Spiralia</taxon>
        <taxon>Lophotrochozoa</taxon>
        <taxon>Platyhelminthes</taxon>
        <taxon>Rhabditophora</taxon>
        <taxon>Macrostomorpha</taxon>
        <taxon>Macrostomida</taxon>
        <taxon>Macrostomidae</taxon>
        <taxon>Macrostomum</taxon>
    </lineage>
</organism>
<evidence type="ECO:0000313" key="2">
    <source>
        <dbReference type="Proteomes" id="UP000095280"/>
    </source>
</evidence>
<keyword evidence="2" id="KW-1185">Reference proteome</keyword>
<proteinExistence type="predicted"/>